<keyword evidence="1" id="KW-0812">Transmembrane</keyword>
<keyword evidence="1" id="KW-1133">Transmembrane helix</keyword>
<sequence>MKITQSIKPLFHFCITFIVYFVFNIICALIMFLSFDENDLTNLPEKDDQRFLAMFYFATTVSSSTGYGDILAISTRARVFNTFMMMLSYSGLIMMLSSLINI</sequence>
<feature type="transmembrane region" description="Helical" evidence="1">
    <location>
        <begin position="79"/>
        <end position="100"/>
    </location>
</feature>
<evidence type="ECO:0000313" key="3">
    <source>
        <dbReference type="EMBL" id="QHT06812.1"/>
    </source>
</evidence>
<organism evidence="3">
    <name type="scientific">viral metagenome</name>
    <dbReference type="NCBI Taxonomy" id="1070528"/>
    <lineage>
        <taxon>unclassified sequences</taxon>
        <taxon>metagenomes</taxon>
        <taxon>organismal metagenomes</taxon>
    </lineage>
</organism>
<dbReference type="Pfam" id="PF07885">
    <property type="entry name" value="Ion_trans_2"/>
    <property type="match status" value="1"/>
</dbReference>
<keyword evidence="1" id="KW-0472">Membrane</keyword>
<evidence type="ECO:0000259" key="2">
    <source>
        <dbReference type="Pfam" id="PF07885"/>
    </source>
</evidence>
<feature type="transmembrane region" description="Helical" evidence="1">
    <location>
        <begin position="12"/>
        <end position="33"/>
    </location>
</feature>
<dbReference type="Gene3D" id="1.10.287.70">
    <property type="match status" value="1"/>
</dbReference>
<feature type="domain" description="Potassium channel" evidence="2">
    <location>
        <begin position="25"/>
        <end position="100"/>
    </location>
</feature>
<reference evidence="3" key="1">
    <citation type="journal article" date="2020" name="Nature">
        <title>Giant virus diversity and host interactions through global metagenomics.</title>
        <authorList>
            <person name="Schulz F."/>
            <person name="Roux S."/>
            <person name="Paez-Espino D."/>
            <person name="Jungbluth S."/>
            <person name="Walsh D.A."/>
            <person name="Denef V.J."/>
            <person name="McMahon K.D."/>
            <person name="Konstantinidis K.T."/>
            <person name="Eloe-Fadrosh E.A."/>
            <person name="Kyrpides N.C."/>
            <person name="Woyke T."/>
        </authorList>
    </citation>
    <scope>NUCLEOTIDE SEQUENCE</scope>
    <source>
        <strain evidence="3">GVMAG-M-3300021473-15</strain>
    </source>
</reference>
<dbReference type="EMBL" id="MN739475">
    <property type="protein sequence ID" value="QHT06812.1"/>
    <property type="molecule type" value="Genomic_DNA"/>
</dbReference>
<name>A0A6C0CRP1_9ZZZZ</name>
<proteinExistence type="predicted"/>
<dbReference type="SUPFAM" id="SSF81324">
    <property type="entry name" value="Voltage-gated potassium channels"/>
    <property type="match status" value="1"/>
</dbReference>
<dbReference type="AlphaFoldDB" id="A0A6C0CRP1"/>
<accession>A0A6C0CRP1</accession>
<feature type="transmembrane region" description="Helical" evidence="1">
    <location>
        <begin position="53"/>
        <end position="72"/>
    </location>
</feature>
<protein>
    <recommendedName>
        <fullName evidence="2">Potassium channel domain-containing protein</fullName>
    </recommendedName>
</protein>
<evidence type="ECO:0000256" key="1">
    <source>
        <dbReference type="SAM" id="Phobius"/>
    </source>
</evidence>
<dbReference type="InterPro" id="IPR013099">
    <property type="entry name" value="K_chnl_dom"/>
</dbReference>